<dbReference type="OrthoDB" id="9810134at2"/>
<dbReference type="SMART" id="SM00382">
    <property type="entry name" value="AAA"/>
    <property type="match status" value="1"/>
</dbReference>
<dbReference type="InterPro" id="IPR003439">
    <property type="entry name" value="ABC_transporter-like_ATP-bd"/>
</dbReference>
<evidence type="ECO:0000256" key="2">
    <source>
        <dbReference type="ARBA" id="ARBA00022448"/>
    </source>
</evidence>
<dbReference type="PROSITE" id="PS50929">
    <property type="entry name" value="ABC_TM1F"/>
    <property type="match status" value="1"/>
</dbReference>
<gene>
    <name evidence="11" type="ORF">GL300_25030</name>
</gene>
<dbReference type="EMBL" id="WMIG01000036">
    <property type="protein sequence ID" value="MTH62447.1"/>
    <property type="molecule type" value="Genomic_DNA"/>
</dbReference>
<dbReference type="SUPFAM" id="SSF52540">
    <property type="entry name" value="P-loop containing nucleoside triphosphate hydrolases"/>
    <property type="match status" value="1"/>
</dbReference>
<comment type="subcellular location">
    <subcellularLocation>
        <location evidence="1">Cell membrane</location>
        <topology evidence="1">Multi-pass membrane protein</topology>
    </subcellularLocation>
</comment>
<dbReference type="InterPro" id="IPR003593">
    <property type="entry name" value="AAA+_ATPase"/>
</dbReference>
<sequence>MSVMPSHSPRRRRPFPEVRLSCRRLEQITPHGVEPDRCPASFHAAGRPGTAYCKHRLTMTDPQRDMPTDPQSEPFEAVSGPGFREIALPFWTGPARRIAWMLTCGVVVVVIANVGILFSINRWSKGFFDTLENRAIEAIPRMVMIFLLLLVLSALINFCLVRLRMGLQAEWRRWLTASLIDRWLGDRTYYKLEVSSTGVNVPEARLSDDLKQALTPVVDLSVGLFNAVLATMTFIGVLALVGREVQFPSAAGTIIVPYGFVLAAILYALVMTGLTWLIGRPLIAAVETHNAAEADLRFELTRVRESAESIALIQGEDEEKRRLKHSLDRVAAAIWAVGANHGRITILTNMSAVMLPVIALLIGAPKYMQGGMSLGELMQVSAAFVQVQLAFSWVMDNFIVLAGWRAAANRLSVLIGGMDEHERAIHGADGSLIRLRQDEGEELRLNALIVRRDNGIVVIDEADGVIARGERVLVGGESGSGKSTLVRAIAGLWPWGSGEIVLPGAWRTMFLPQTPYLPLGSMRACLSYPHAPETLSDAEAARVLERVGMAGFVPRLDDEDRWSHVLSGGERQRIAFARVLIERPDLVVMDEATSALDDDSQTRVMRALIKELPDAALISVAHRPGLAEYHSRQLELKRLQGNVRLVRGDRIGRRLDTFWGRLIHTYGRIKRVDDEVKGAPPAIPDPRHPPPHL</sequence>
<evidence type="ECO:0000256" key="1">
    <source>
        <dbReference type="ARBA" id="ARBA00004651"/>
    </source>
</evidence>
<evidence type="ECO:0000256" key="8">
    <source>
        <dbReference type="SAM" id="Phobius"/>
    </source>
</evidence>
<reference evidence="11 12" key="1">
    <citation type="submission" date="2019-11" db="EMBL/GenBank/DDBJ databases">
        <authorList>
            <person name="Dong K."/>
        </authorList>
    </citation>
    <scope>NUCLEOTIDE SEQUENCE [LARGE SCALE GENOMIC DNA]</scope>
    <source>
        <strain evidence="11 12">NBRC 112902</strain>
    </source>
</reference>
<dbReference type="Gene3D" id="3.40.50.300">
    <property type="entry name" value="P-loop containing nucleotide triphosphate hydrolases"/>
    <property type="match status" value="1"/>
</dbReference>
<dbReference type="GO" id="GO:0005524">
    <property type="term" value="F:ATP binding"/>
    <property type="evidence" value="ECO:0007669"/>
    <property type="project" value="UniProtKB-KW"/>
</dbReference>
<organism evidence="11 12">
    <name type="scientific">Paracoccus litorisediminis</name>
    <dbReference type="NCBI Taxonomy" id="2006130"/>
    <lineage>
        <taxon>Bacteria</taxon>
        <taxon>Pseudomonadati</taxon>
        <taxon>Pseudomonadota</taxon>
        <taxon>Alphaproteobacteria</taxon>
        <taxon>Rhodobacterales</taxon>
        <taxon>Paracoccaceae</taxon>
        <taxon>Paracoccus</taxon>
    </lineage>
</organism>
<feature type="transmembrane region" description="Helical" evidence="8">
    <location>
        <begin position="138"/>
        <end position="163"/>
    </location>
</feature>
<proteinExistence type="predicted"/>
<dbReference type="GO" id="GO:0016887">
    <property type="term" value="F:ATP hydrolysis activity"/>
    <property type="evidence" value="ECO:0007669"/>
    <property type="project" value="InterPro"/>
</dbReference>
<dbReference type="PANTHER" id="PTHR11384">
    <property type="entry name" value="ATP-BINDING CASSETTE, SUB-FAMILY D MEMBER"/>
    <property type="match status" value="1"/>
</dbReference>
<dbReference type="PANTHER" id="PTHR11384:SF59">
    <property type="entry name" value="LYSOSOMAL COBALAMIN TRANSPORTER ABCD4"/>
    <property type="match status" value="1"/>
</dbReference>
<protein>
    <submittedName>
        <fullName evidence="11">ATP-binding cassette domain-containing protein</fullName>
    </submittedName>
</protein>
<dbReference type="InterPro" id="IPR017871">
    <property type="entry name" value="ABC_transporter-like_CS"/>
</dbReference>
<dbReference type="InterPro" id="IPR036640">
    <property type="entry name" value="ABC1_TM_sf"/>
</dbReference>
<comment type="caution">
    <text evidence="11">The sequence shown here is derived from an EMBL/GenBank/DDBJ whole genome shotgun (WGS) entry which is preliminary data.</text>
</comment>
<dbReference type="PROSITE" id="PS00675">
    <property type="entry name" value="SIGMA54_INTERACT_1"/>
    <property type="match status" value="1"/>
</dbReference>
<keyword evidence="12" id="KW-1185">Reference proteome</keyword>
<dbReference type="Pfam" id="PF00005">
    <property type="entry name" value="ABC_tran"/>
    <property type="match status" value="1"/>
</dbReference>
<evidence type="ECO:0000259" key="9">
    <source>
        <dbReference type="PROSITE" id="PS50893"/>
    </source>
</evidence>
<dbReference type="InterPro" id="IPR027417">
    <property type="entry name" value="P-loop_NTPase"/>
</dbReference>
<keyword evidence="3 8" id="KW-0812">Transmembrane</keyword>
<evidence type="ECO:0000313" key="11">
    <source>
        <dbReference type="EMBL" id="MTH62447.1"/>
    </source>
</evidence>
<dbReference type="SUPFAM" id="SSF90123">
    <property type="entry name" value="ABC transporter transmembrane region"/>
    <property type="match status" value="1"/>
</dbReference>
<accession>A0A844HVT9</accession>
<feature type="domain" description="ABC transporter" evidence="9">
    <location>
        <begin position="443"/>
        <end position="663"/>
    </location>
</feature>
<dbReference type="AlphaFoldDB" id="A0A844HVT9"/>
<dbReference type="PROSITE" id="PS00211">
    <property type="entry name" value="ABC_TRANSPORTER_1"/>
    <property type="match status" value="1"/>
</dbReference>
<keyword evidence="7 8" id="KW-0472">Membrane</keyword>
<evidence type="ECO:0000256" key="5">
    <source>
        <dbReference type="ARBA" id="ARBA00022840"/>
    </source>
</evidence>
<dbReference type="GO" id="GO:0005886">
    <property type="term" value="C:plasma membrane"/>
    <property type="evidence" value="ECO:0007669"/>
    <property type="project" value="UniProtKB-SubCell"/>
</dbReference>
<evidence type="ECO:0000313" key="12">
    <source>
        <dbReference type="Proteomes" id="UP000449846"/>
    </source>
</evidence>
<keyword evidence="6 8" id="KW-1133">Transmembrane helix</keyword>
<dbReference type="GO" id="GO:0140359">
    <property type="term" value="F:ABC-type transporter activity"/>
    <property type="evidence" value="ECO:0007669"/>
    <property type="project" value="InterPro"/>
</dbReference>
<name>A0A844HVT9_9RHOB</name>
<dbReference type="PROSITE" id="PS50893">
    <property type="entry name" value="ABC_TRANSPORTER_2"/>
    <property type="match status" value="1"/>
</dbReference>
<dbReference type="InterPro" id="IPR050835">
    <property type="entry name" value="ABC_transporter_sub-D"/>
</dbReference>
<dbReference type="Gene3D" id="1.20.1560.10">
    <property type="entry name" value="ABC transporter type 1, transmembrane domain"/>
    <property type="match status" value="1"/>
</dbReference>
<feature type="transmembrane region" description="Helical" evidence="8">
    <location>
        <begin position="98"/>
        <end position="118"/>
    </location>
</feature>
<keyword evidence="5 11" id="KW-0067">ATP-binding</keyword>
<feature type="transmembrane region" description="Helical" evidence="8">
    <location>
        <begin position="254"/>
        <end position="278"/>
    </location>
</feature>
<keyword evidence="4" id="KW-0547">Nucleotide-binding</keyword>
<feature type="transmembrane region" description="Helical" evidence="8">
    <location>
        <begin position="220"/>
        <end position="242"/>
    </location>
</feature>
<evidence type="ECO:0000256" key="7">
    <source>
        <dbReference type="ARBA" id="ARBA00023136"/>
    </source>
</evidence>
<evidence type="ECO:0000256" key="3">
    <source>
        <dbReference type="ARBA" id="ARBA00022692"/>
    </source>
</evidence>
<evidence type="ECO:0000256" key="6">
    <source>
        <dbReference type="ARBA" id="ARBA00022989"/>
    </source>
</evidence>
<dbReference type="Pfam" id="PF06472">
    <property type="entry name" value="ABC_membrane_2"/>
    <property type="match status" value="1"/>
</dbReference>
<dbReference type="Proteomes" id="UP000449846">
    <property type="component" value="Unassembled WGS sequence"/>
</dbReference>
<keyword evidence="2" id="KW-0813">Transport</keyword>
<dbReference type="CDD" id="cd03223">
    <property type="entry name" value="ABCD_peroxisomal_ALDP"/>
    <property type="match status" value="1"/>
</dbReference>
<evidence type="ECO:0000256" key="4">
    <source>
        <dbReference type="ARBA" id="ARBA00022741"/>
    </source>
</evidence>
<feature type="domain" description="ABC transmembrane type-1" evidence="10">
    <location>
        <begin position="100"/>
        <end position="403"/>
    </location>
</feature>
<dbReference type="InterPro" id="IPR025662">
    <property type="entry name" value="Sigma_54_int_dom_ATP-bd_1"/>
</dbReference>
<dbReference type="InterPro" id="IPR011527">
    <property type="entry name" value="ABC1_TM_dom"/>
</dbReference>
<evidence type="ECO:0000259" key="10">
    <source>
        <dbReference type="PROSITE" id="PS50929"/>
    </source>
</evidence>